<organism evidence="1 2">
    <name type="scientific">Podospora fimiseda</name>
    <dbReference type="NCBI Taxonomy" id="252190"/>
    <lineage>
        <taxon>Eukaryota</taxon>
        <taxon>Fungi</taxon>
        <taxon>Dikarya</taxon>
        <taxon>Ascomycota</taxon>
        <taxon>Pezizomycotina</taxon>
        <taxon>Sordariomycetes</taxon>
        <taxon>Sordariomycetidae</taxon>
        <taxon>Sordariales</taxon>
        <taxon>Podosporaceae</taxon>
        <taxon>Podospora</taxon>
    </lineage>
</organism>
<comment type="caution">
    <text evidence="1">The sequence shown here is derived from an EMBL/GenBank/DDBJ whole genome shotgun (WGS) entry which is preliminary data.</text>
</comment>
<reference evidence="1" key="1">
    <citation type="journal article" date="2023" name="Mol. Phylogenet. Evol.">
        <title>Genome-scale phylogeny and comparative genomics of the fungal order Sordariales.</title>
        <authorList>
            <person name="Hensen N."/>
            <person name="Bonometti L."/>
            <person name="Westerberg I."/>
            <person name="Brannstrom I.O."/>
            <person name="Guillou S."/>
            <person name="Cros-Aarteil S."/>
            <person name="Calhoun S."/>
            <person name="Haridas S."/>
            <person name="Kuo A."/>
            <person name="Mondo S."/>
            <person name="Pangilinan J."/>
            <person name="Riley R."/>
            <person name="LaButti K."/>
            <person name="Andreopoulos B."/>
            <person name="Lipzen A."/>
            <person name="Chen C."/>
            <person name="Yan M."/>
            <person name="Daum C."/>
            <person name="Ng V."/>
            <person name="Clum A."/>
            <person name="Steindorff A."/>
            <person name="Ohm R.A."/>
            <person name="Martin F."/>
            <person name="Silar P."/>
            <person name="Natvig D.O."/>
            <person name="Lalanne C."/>
            <person name="Gautier V."/>
            <person name="Ament-Velasquez S.L."/>
            <person name="Kruys A."/>
            <person name="Hutchinson M.I."/>
            <person name="Powell A.J."/>
            <person name="Barry K."/>
            <person name="Miller A.N."/>
            <person name="Grigoriev I.V."/>
            <person name="Debuchy R."/>
            <person name="Gladieux P."/>
            <person name="Hiltunen Thoren M."/>
            <person name="Johannesson H."/>
        </authorList>
    </citation>
    <scope>NUCLEOTIDE SEQUENCE</scope>
    <source>
        <strain evidence="1">CBS 990.96</strain>
    </source>
</reference>
<dbReference type="EMBL" id="MU865582">
    <property type="protein sequence ID" value="KAK4221133.1"/>
    <property type="molecule type" value="Genomic_DNA"/>
</dbReference>
<evidence type="ECO:0000313" key="1">
    <source>
        <dbReference type="EMBL" id="KAK4221133.1"/>
    </source>
</evidence>
<dbReference type="AlphaFoldDB" id="A0AAN6YKV3"/>
<keyword evidence="2" id="KW-1185">Reference proteome</keyword>
<gene>
    <name evidence="1" type="ORF">QBC38DRAFT_505147</name>
</gene>
<protein>
    <recommendedName>
        <fullName evidence="3">F-box domain-containing protein</fullName>
    </recommendedName>
</protein>
<sequence>MGCSVPEDWPGIDNVLKTFPSDRYYRDEDEDQRRVKFAMHELTVDLTLVKTPGRKVTRFCQVQQYQIRKVAPKQLGPFALATRHCCYTRPSINTADVAAIGRNCPTLESLRVAFSSNSSSDYDLEPLEPVLFFQGLQNVRQNLRHLEFSLGPISSFRSLGMRYKEDQRLTEDLAPLKTFTALKRLRIDFCYRESTNEDYLVNCLPPNIEELEVVKLLSLEPLVKLAEGVKTGAYPLLKRIWYTWASGAYRSGPLPHDILGAFKGTDVWLKDMATDRAGKFLADMGSNKDRRNGPKWYLEYVPRD</sequence>
<accession>A0AAN6YKV3</accession>
<proteinExistence type="predicted"/>
<dbReference type="InterPro" id="IPR032675">
    <property type="entry name" value="LRR_dom_sf"/>
</dbReference>
<reference evidence="1" key="2">
    <citation type="submission" date="2023-05" db="EMBL/GenBank/DDBJ databases">
        <authorList>
            <consortium name="Lawrence Berkeley National Laboratory"/>
            <person name="Steindorff A."/>
            <person name="Hensen N."/>
            <person name="Bonometti L."/>
            <person name="Westerberg I."/>
            <person name="Brannstrom I.O."/>
            <person name="Guillou S."/>
            <person name="Cros-Aarteil S."/>
            <person name="Calhoun S."/>
            <person name="Haridas S."/>
            <person name="Kuo A."/>
            <person name="Mondo S."/>
            <person name="Pangilinan J."/>
            <person name="Riley R."/>
            <person name="Labutti K."/>
            <person name="Andreopoulos B."/>
            <person name="Lipzen A."/>
            <person name="Chen C."/>
            <person name="Yanf M."/>
            <person name="Daum C."/>
            <person name="Ng V."/>
            <person name="Clum A."/>
            <person name="Ohm R."/>
            <person name="Martin F."/>
            <person name="Silar P."/>
            <person name="Natvig D."/>
            <person name="Lalanne C."/>
            <person name="Gautier V."/>
            <person name="Ament-Velasquez S.L."/>
            <person name="Kruys A."/>
            <person name="Hutchinson M.I."/>
            <person name="Powell A.J."/>
            <person name="Barry K."/>
            <person name="Miller A.N."/>
            <person name="Grigoriev I.V."/>
            <person name="Debuchy R."/>
            <person name="Gladieux P."/>
            <person name="Thoren M.H."/>
            <person name="Johannesson H."/>
        </authorList>
    </citation>
    <scope>NUCLEOTIDE SEQUENCE</scope>
    <source>
        <strain evidence="1">CBS 990.96</strain>
    </source>
</reference>
<dbReference type="Gene3D" id="3.80.10.10">
    <property type="entry name" value="Ribonuclease Inhibitor"/>
    <property type="match status" value="1"/>
</dbReference>
<name>A0AAN6YKV3_9PEZI</name>
<dbReference type="Proteomes" id="UP001301958">
    <property type="component" value="Unassembled WGS sequence"/>
</dbReference>
<evidence type="ECO:0008006" key="3">
    <source>
        <dbReference type="Google" id="ProtNLM"/>
    </source>
</evidence>
<evidence type="ECO:0000313" key="2">
    <source>
        <dbReference type="Proteomes" id="UP001301958"/>
    </source>
</evidence>